<dbReference type="PANTHER" id="PTHR48475">
    <property type="entry name" value="RIBONUCLEASE H"/>
    <property type="match status" value="1"/>
</dbReference>
<organism evidence="2 3">
    <name type="scientific">Lithospermum erythrorhizon</name>
    <name type="common">Purple gromwell</name>
    <name type="synonym">Lithospermum officinale var. erythrorhizon</name>
    <dbReference type="NCBI Taxonomy" id="34254"/>
    <lineage>
        <taxon>Eukaryota</taxon>
        <taxon>Viridiplantae</taxon>
        <taxon>Streptophyta</taxon>
        <taxon>Embryophyta</taxon>
        <taxon>Tracheophyta</taxon>
        <taxon>Spermatophyta</taxon>
        <taxon>Magnoliopsida</taxon>
        <taxon>eudicotyledons</taxon>
        <taxon>Gunneridae</taxon>
        <taxon>Pentapetalae</taxon>
        <taxon>asterids</taxon>
        <taxon>lamiids</taxon>
        <taxon>Boraginales</taxon>
        <taxon>Boraginaceae</taxon>
        <taxon>Boraginoideae</taxon>
        <taxon>Lithospermeae</taxon>
        <taxon>Lithospermum</taxon>
    </lineage>
</organism>
<dbReference type="InterPro" id="IPR002156">
    <property type="entry name" value="RNaseH_domain"/>
</dbReference>
<dbReference type="Gene3D" id="3.30.420.10">
    <property type="entry name" value="Ribonuclease H-like superfamily/Ribonuclease H"/>
    <property type="match status" value="1"/>
</dbReference>
<dbReference type="InterPro" id="IPR036397">
    <property type="entry name" value="RNaseH_sf"/>
</dbReference>
<dbReference type="GO" id="GO:0004523">
    <property type="term" value="F:RNA-DNA hybrid ribonuclease activity"/>
    <property type="evidence" value="ECO:0007669"/>
    <property type="project" value="InterPro"/>
</dbReference>
<dbReference type="AlphaFoldDB" id="A0AAV3QS64"/>
<accession>A0AAV3QS64</accession>
<dbReference type="SUPFAM" id="SSF53098">
    <property type="entry name" value="Ribonuclease H-like"/>
    <property type="match status" value="1"/>
</dbReference>
<sequence>MSDGARIPHLLNVEFKARNNDDEYEAMIAGLRLTLSVATKKTIVQSDFYVAVNQFNDKCATIAENLVKFRDRVQQLLSKSEEVKVEHVPRSSNESAYVLSKIVCYAPIDVVTRRACET</sequence>
<comment type="caution">
    <text evidence="2">The sequence shown here is derived from an EMBL/GenBank/DDBJ whole genome shotgun (WGS) entry which is preliminary data.</text>
</comment>
<gene>
    <name evidence="2" type="ORF">LIER_21695</name>
</gene>
<evidence type="ECO:0000259" key="1">
    <source>
        <dbReference type="Pfam" id="PF13456"/>
    </source>
</evidence>
<keyword evidence="3" id="KW-1185">Reference proteome</keyword>
<evidence type="ECO:0000313" key="2">
    <source>
        <dbReference type="EMBL" id="GAA0166569.1"/>
    </source>
</evidence>
<dbReference type="GO" id="GO:0003676">
    <property type="term" value="F:nucleic acid binding"/>
    <property type="evidence" value="ECO:0007669"/>
    <property type="project" value="InterPro"/>
</dbReference>
<dbReference type="InterPro" id="IPR012337">
    <property type="entry name" value="RNaseH-like_sf"/>
</dbReference>
<dbReference type="Proteomes" id="UP001454036">
    <property type="component" value="Unassembled WGS sequence"/>
</dbReference>
<dbReference type="EMBL" id="BAABME010005773">
    <property type="protein sequence ID" value="GAA0166569.1"/>
    <property type="molecule type" value="Genomic_DNA"/>
</dbReference>
<evidence type="ECO:0000313" key="3">
    <source>
        <dbReference type="Proteomes" id="UP001454036"/>
    </source>
</evidence>
<proteinExistence type="predicted"/>
<dbReference type="Pfam" id="PF13456">
    <property type="entry name" value="RVT_3"/>
    <property type="match status" value="1"/>
</dbReference>
<dbReference type="PANTHER" id="PTHR48475:SF1">
    <property type="entry name" value="RNASE H TYPE-1 DOMAIN-CONTAINING PROTEIN"/>
    <property type="match status" value="1"/>
</dbReference>
<protein>
    <recommendedName>
        <fullName evidence="1">RNase H type-1 domain-containing protein</fullName>
    </recommendedName>
</protein>
<feature type="domain" description="RNase H type-1" evidence="1">
    <location>
        <begin position="23"/>
        <end position="101"/>
    </location>
</feature>
<name>A0AAV3QS64_LITER</name>
<reference evidence="2 3" key="1">
    <citation type="submission" date="2024-01" db="EMBL/GenBank/DDBJ databases">
        <title>The complete chloroplast genome sequence of Lithospermum erythrorhizon: insights into the phylogenetic relationship among Boraginaceae species and the maternal lineages of purple gromwells.</title>
        <authorList>
            <person name="Okada T."/>
            <person name="Watanabe K."/>
        </authorList>
    </citation>
    <scope>NUCLEOTIDE SEQUENCE [LARGE SCALE GENOMIC DNA]</scope>
</reference>